<dbReference type="Pfam" id="PF00459">
    <property type="entry name" value="Inositol_P"/>
    <property type="match status" value="1"/>
</dbReference>
<dbReference type="SUPFAM" id="SSF56655">
    <property type="entry name" value="Carbohydrate phosphatase"/>
    <property type="match status" value="2"/>
</dbReference>
<comment type="similarity">
    <text evidence="1">Belongs to the inositol monophosphatase superfamily.</text>
</comment>
<feature type="binding site" evidence="4">
    <location>
        <position position="93"/>
    </location>
    <ligand>
        <name>Mg(2+)</name>
        <dbReference type="ChEBI" id="CHEBI:18420"/>
        <label>2</label>
    </ligand>
</feature>
<dbReference type="OrthoDB" id="10254945at2759"/>
<organism evidence="5 6">
    <name type="scientific">Asbolus verrucosus</name>
    <name type="common">Desert ironclad beetle</name>
    <dbReference type="NCBI Taxonomy" id="1661398"/>
    <lineage>
        <taxon>Eukaryota</taxon>
        <taxon>Metazoa</taxon>
        <taxon>Ecdysozoa</taxon>
        <taxon>Arthropoda</taxon>
        <taxon>Hexapoda</taxon>
        <taxon>Insecta</taxon>
        <taxon>Pterygota</taxon>
        <taxon>Neoptera</taxon>
        <taxon>Endopterygota</taxon>
        <taxon>Coleoptera</taxon>
        <taxon>Polyphaga</taxon>
        <taxon>Cucujiformia</taxon>
        <taxon>Tenebrionidae</taxon>
        <taxon>Pimeliinae</taxon>
        <taxon>Asbolus</taxon>
    </lineage>
</organism>
<dbReference type="PANTHER" id="PTHR20854:SF25">
    <property type="entry name" value="INOSITOL-1-MONOPHOSPHATASE"/>
    <property type="match status" value="1"/>
</dbReference>
<dbReference type="GO" id="GO:0008934">
    <property type="term" value="F:inositol monophosphate 1-phosphatase activity"/>
    <property type="evidence" value="ECO:0007669"/>
    <property type="project" value="TreeGrafter"/>
</dbReference>
<feature type="binding site" evidence="4">
    <location>
        <position position="90"/>
    </location>
    <ligand>
        <name>Mg(2+)</name>
        <dbReference type="ChEBI" id="CHEBI:18420"/>
        <label>2</label>
    </ligand>
</feature>
<dbReference type="InterPro" id="IPR020583">
    <property type="entry name" value="Inositol_monoP_metal-BS"/>
</dbReference>
<keyword evidence="3 4" id="KW-0460">Magnesium</keyword>
<keyword evidence="6" id="KW-1185">Reference proteome</keyword>
<comment type="caution">
    <text evidence="5">The sequence shown here is derived from an EMBL/GenBank/DDBJ whole genome shotgun (WGS) entry which is preliminary data.</text>
</comment>
<protein>
    <submittedName>
        <fullName evidence="5">Inositol P domain containing protein</fullName>
    </submittedName>
</protein>
<dbReference type="Gene3D" id="3.40.190.80">
    <property type="match status" value="1"/>
</dbReference>
<dbReference type="GO" id="GO:0046872">
    <property type="term" value="F:metal ion binding"/>
    <property type="evidence" value="ECO:0007669"/>
    <property type="project" value="UniProtKB-KW"/>
</dbReference>
<evidence type="ECO:0000256" key="4">
    <source>
        <dbReference type="PIRSR" id="PIRSR600760-2"/>
    </source>
</evidence>
<evidence type="ECO:0000256" key="3">
    <source>
        <dbReference type="ARBA" id="ARBA00022842"/>
    </source>
</evidence>
<accession>A0A482WDD8</accession>
<evidence type="ECO:0000256" key="1">
    <source>
        <dbReference type="ARBA" id="ARBA00009759"/>
    </source>
</evidence>
<evidence type="ECO:0000313" key="5">
    <source>
        <dbReference type="EMBL" id="RZC43180.1"/>
    </source>
</evidence>
<reference evidence="5 6" key="1">
    <citation type="submission" date="2017-03" db="EMBL/GenBank/DDBJ databases">
        <title>Genome of the blue death feigning beetle - Asbolus verrucosus.</title>
        <authorList>
            <person name="Rider S.D."/>
        </authorList>
    </citation>
    <scope>NUCLEOTIDE SEQUENCE [LARGE SCALE GENOMIC DNA]</scope>
    <source>
        <strain evidence="5">Butters</strain>
        <tissue evidence="5">Head and leg muscle</tissue>
    </source>
</reference>
<dbReference type="InterPro" id="IPR000760">
    <property type="entry name" value="Inositol_monophosphatase-like"/>
</dbReference>
<dbReference type="EMBL" id="QDEB01001411">
    <property type="protein sequence ID" value="RZC43180.1"/>
    <property type="molecule type" value="Genomic_DNA"/>
</dbReference>
<gene>
    <name evidence="5" type="ORF">BDFB_013015</name>
</gene>
<proteinExistence type="inferred from homology"/>
<dbReference type="GO" id="GO:0006020">
    <property type="term" value="P:inositol metabolic process"/>
    <property type="evidence" value="ECO:0007669"/>
    <property type="project" value="TreeGrafter"/>
</dbReference>
<dbReference type="PRINTS" id="PR00377">
    <property type="entry name" value="IMPHPHTASES"/>
</dbReference>
<dbReference type="GO" id="GO:0007165">
    <property type="term" value="P:signal transduction"/>
    <property type="evidence" value="ECO:0007669"/>
    <property type="project" value="TreeGrafter"/>
</dbReference>
<evidence type="ECO:0000256" key="2">
    <source>
        <dbReference type="ARBA" id="ARBA00022723"/>
    </source>
</evidence>
<keyword evidence="2 4" id="KW-0479">Metal-binding</keyword>
<evidence type="ECO:0000313" key="6">
    <source>
        <dbReference type="Proteomes" id="UP000292052"/>
    </source>
</evidence>
<feature type="binding site" evidence="4">
    <location>
        <position position="92"/>
    </location>
    <ligand>
        <name>Mg(2+)</name>
        <dbReference type="ChEBI" id="CHEBI:18420"/>
        <label>1</label>
        <note>catalytic</note>
    </ligand>
</feature>
<dbReference type="PROSITE" id="PS00629">
    <property type="entry name" value="IMP_1"/>
    <property type="match status" value="1"/>
</dbReference>
<sequence length="165" mass="18660">MSEQEIQTYFDYVLPLVKKSGKVILEAKDIEIETKEEIYDLVTIYDRKVEEVLIEEIKKKFPSHKFIGEEESSAKSRVSELTDDPTWIIDPIDGTANFVRPGVLIVREAGGAVKDSSGKEFDIMNPNFIATASKELLDQFLVVEKQADEERLAAMFVKKANIGCK</sequence>
<dbReference type="PANTHER" id="PTHR20854">
    <property type="entry name" value="INOSITOL MONOPHOSPHATASE"/>
    <property type="match status" value="1"/>
</dbReference>
<name>A0A482WDD8_ASBVE</name>
<dbReference type="Gene3D" id="3.30.540.10">
    <property type="entry name" value="Fructose-1,6-Bisphosphatase, subunit A, domain 1"/>
    <property type="match status" value="1"/>
</dbReference>
<comment type="cofactor">
    <cofactor evidence="4">
        <name>Mg(2+)</name>
        <dbReference type="ChEBI" id="CHEBI:18420"/>
    </cofactor>
</comment>
<feature type="binding site" evidence="4">
    <location>
        <position position="69"/>
    </location>
    <ligand>
        <name>Mg(2+)</name>
        <dbReference type="ChEBI" id="CHEBI:18420"/>
        <label>1</label>
        <note>catalytic</note>
    </ligand>
</feature>
<dbReference type="STRING" id="1661398.A0A482WDD8"/>
<dbReference type="Proteomes" id="UP000292052">
    <property type="component" value="Unassembled WGS sequence"/>
</dbReference>
<dbReference type="AlphaFoldDB" id="A0A482WDD8"/>